<evidence type="ECO:0000256" key="3">
    <source>
        <dbReference type="ARBA" id="ARBA00022833"/>
    </source>
</evidence>
<dbReference type="RefSeq" id="XP_047764751.1">
    <property type="nucleotide sequence ID" value="XM_047909202.1"/>
</dbReference>
<organism evidence="6 7">
    <name type="scientific">Passalora fulva</name>
    <name type="common">Tomato leaf mold</name>
    <name type="synonym">Cladosporium fulvum</name>
    <dbReference type="NCBI Taxonomy" id="5499"/>
    <lineage>
        <taxon>Eukaryota</taxon>
        <taxon>Fungi</taxon>
        <taxon>Dikarya</taxon>
        <taxon>Ascomycota</taxon>
        <taxon>Pezizomycotina</taxon>
        <taxon>Dothideomycetes</taxon>
        <taxon>Dothideomycetidae</taxon>
        <taxon>Mycosphaerellales</taxon>
        <taxon>Mycosphaerellaceae</taxon>
        <taxon>Fulvia</taxon>
    </lineage>
</organism>
<feature type="region of interest" description="Disordered" evidence="4">
    <location>
        <begin position="176"/>
        <end position="211"/>
    </location>
</feature>
<evidence type="ECO:0000256" key="2">
    <source>
        <dbReference type="ARBA" id="ARBA00022771"/>
    </source>
</evidence>
<feature type="compositionally biased region" description="Low complexity" evidence="4">
    <location>
        <begin position="413"/>
        <end position="431"/>
    </location>
</feature>
<feature type="region of interest" description="Disordered" evidence="4">
    <location>
        <begin position="626"/>
        <end position="661"/>
    </location>
</feature>
<feature type="region of interest" description="Disordered" evidence="4">
    <location>
        <begin position="254"/>
        <end position="326"/>
    </location>
</feature>
<dbReference type="GO" id="GO:0008270">
    <property type="term" value="F:zinc ion binding"/>
    <property type="evidence" value="ECO:0007669"/>
    <property type="project" value="UniProtKB-KW"/>
</dbReference>
<dbReference type="PROSITE" id="PS01359">
    <property type="entry name" value="ZF_PHD_1"/>
    <property type="match status" value="1"/>
</dbReference>
<gene>
    <name evidence="6" type="ORF">CLAFUR5_10054</name>
</gene>
<dbReference type="KEGG" id="ffu:CLAFUR5_10054"/>
<feature type="compositionally biased region" description="Basic and acidic residues" evidence="4">
    <location>
        <begin position="432"/>
        <end position="443"/>
    </location>
</feature>
<reference evidence="6" key="2">
    <citation type="journal article" date="2022" name="Microb. Genom.">
        <title>A chromosome-scale genome assembly of the tomato pathogen Cladosporium fulvum reveals a compartmentalized genome architecture and the presence of a dispensable chromosome.</title>
        <authorList>
            <person name="Zaccaron A.Z."/>
            <person name="Chen L.H."/>
            <person name="Samaras A."/>
            <person name="Stergiopoulos I."/>
        </authorList>
    </citation>
    <scope>NUCLEOTIDE SEQUENCE</scope>
    <source>
        <strain evidence="6">Race5_Kim</strain>
    </source>
</reference>
<dbReference type="Pfam" id="PF23257">
    <property type="entry name" value="DUF7071"/>
    <property type="match status" value="1"/>
</dbReference>
<feature type="compositionally biased region" description="Polar residues" evidence="4">
    <location>
        <begin position="261"/>
        <end position="273"/>
    </location>
</feature>
<evidence type="ECO:0000313" key="7">
    <source>
        <dbReference type="Proteomes" id="UP000756132"/>
    </source>
</evidence>
<dbReference type="AlphaFoldDB" id="A0A9Q8PDE3"/>
<dbReference type="GeneID" id="71989932"/>
<evidence type="ECO:0000259" key="5">
    <source>
        <dbReference type="SMART" id="SM00249"/>
    </source>
</evidence>
<dbReference type="InterPro" id="IPR013083">
    <property type="entry name" value="Znf_RING/FYVE/PHD"/>
</dbReference>
<proteinExistence type="predicted"/>
<dbReference type="OrthoDB" id="3644903at2759"/>
<feature type="compositionally biased region" description="Polar residues" evidence="4">
    <location>
        <begin position="871"/>
        <end position="882"/>
    </location>
</feature>
<evidence type="ECO:0000313" key="6">
    <source>
        <dbReference type="EMBL" id="UJO20385.1"/>
    </source>
</evidence>
<evidence type="ECO:0000256" key="1">
    <source>
        <dbReference type="ARBA" id="ARBA00022723"/>
    </source>
</evidence>
<feature type="compositionally biased region" description="Basic and acidic residues" evidence="4">
    <location>
        <begin position="202"/>
        <end position="211"/>
    </location>
</feature>
<feature type="region of interest" description="Disordered" evidence="4">
    <location>
        <begin position="692"/>
        <end position="727"/>
    </location>
</feature>
<reference evidence="6" key="1">
    <citation type="submission" date="2021-12" db="EMBL/GenBank/DDBJ databases">
        <authorList>
            <person name="Zaccaron A."/>
            <person name="Stergiopoulos I."/>
        </authorList>
    </citation>
    <scope>NUCLEOTIDE SEQUENCE</scope>
    <source>
        <strain evidence="6">Race5_Kim</strain>
    </source>
</reference>
<dbReference type="InterPro" id="IPR001965">
    <property type="entry name" value="Znf_PHD"/>
</dbReference>
<dbReference type="Gene3D" id="3.30.40.10">
    <property type="entry name" value="Zinc/RING finger domain, C3HC4 (zinc finger)"/>
    <property type="match status" value="1"/>
</dbReference>
<name>A0A9Q8PDE3_PASFU</name>
<dbReference type="InterPro" id="IPR055499">
    <property type="entry name" value="DUF7071"/>
</dbReference>
<dbReference type="InterPro" id="IPR011011">
    <property type="entry name" value="Znf_FYVE_PHD"/>
</dbReference>
<dbReference type="SUPFAM" id="SSF57903">
    <property type="entry name" value="FYVE/PHD zinc finger"/>
    <property type="match status" value="1"/>
</dbReference>
<feature type="compositionally biased region" description="Basic and acidic residues" evidence="4">
    <location>
        <begin position="274"/>
        <end position="285"/>
    </location>
</feature>
<keyword evidence="2" id="KW-0863">Zinc-finger</keyword>
<feature type="domain" description="Zinc finger PHD-type" evidence="5">
    <location>
        <begin position="792"/>
        <end position="840"/>
    </location>
</feature>
<feature type="region of interest" description="Disordered" evidence="4">
    <location>
        <begin position="871"/>
        <end position="921"/>
    </location>
</feature>
<feature type="compositionally biased region" description="Acidic residues" evidence="4">
    <location>
        <begin position="360"/>
        <end position="371"/>
    </location>
</feature>
<feature type="compositionally biased region" description="Low complexity" evidence="4">
    <location>
        <begin position="715"/>
        <end position="727"/>
    </location>
</feature>
<feature type="compositionally biased region" description="Low complexity" evidence="4">
    <location>
        <begin position="910"/>
        <end position="921"/>
    </location>
</feature>
<keyword evidence="7" id="KW-1185">Reference proteome</keyword>
<feature type="compositionally biased region" description="Basic and acidic residues" evidence="4">
    <location>
        <begin position="311"/>
        <end position="320"/>
    </location>
</feature>
<dbReference type="Proteomes" id="UP000756132">
    <property type="component" value="Chromosome 7"/>
</dbReference>
<evidence type="ECO:0000256" key="4">
    <source>
        <dbReference type="SAM" id="MobiDB-lite"/>
    </source>
</evidence>
<feature type="region of interest" description="Disordered" evidence="4">
    <location>
        <begin position="347"/>
        <end position="534"/>
    </location>
</feature>
<dbReference type="SMART" id="SM00249">
    <property type="entry name" value="PHD"/>
    <property type="match status" value="1"/>
</dbReference>
<feature type="region of interest" description="Disordered" evidence="4">
    <location>
        <begin position="140"/>
        <end position="163"/>
    </location>
</feature>
<keyword evidence="3" id="KW-0862">Zinc</keyword>
<dbReference type="InterPro" id="IPR019786">
    <property type="entry name" value="Zinc_finger_PHD-type_CS"/>
</dbReference>
<accession>A0A9Q8PDE3</accession>
<sequence>MTMLRWDRNLLGLERSLGLRSERGISRQSNKDAPPIEQLLDSIKLIARRWVSATNREIRTSEVLKQDALGLFDEYGPTIWPDDEVRPSWLEDPSEDAYEGRYPKDLYYSDLDDREVLSSYFCDLVVEKCIKYHDNQLQKHRRLSKVHSATPTKQDVDSEDDNDDSALLDRLEASVEAAGDHEEVETYAADSRPTWAPVNKQPEVHRTPEVRKTPEEALAVVPAMPAPASPVSGMTAAKSEPSYGDFSRYYVTEAESPEPEVQTQPRLRASAQTDKLRATEERRDSAIAAKDANRAGSAPAHSGSPSRKRPRAIDPDEPVFRVKRKRGGAKWSWMFTFKVDPEKLRRILAGERVAPPIVNEESDDWTEDEDEPSRASTDIDWHDKDETNAESKPDPEDEAEQRPEADPEADTARVGSSRSRSVASWDNSSVSDHGRDAGEREFSPSEPGDSATPIAEHAAASQDKDANAGAEVSEDIEMTDANIDDHKDEDMPIVDAPAPDSLPRGDGANERKQSTGSTLPGIAPVHDVKRSKDRQTEVNNLRGIVADALFSDPVGKGVNIPQFSSFIADMLESSLYVLCLRSSAPYEVKLAQLKSTLRVGGRMMQDLMRGQCRPQDVVGMVMALQPPRKESSTNEPISLDTPPKDSNGVASANGSAKSPVPVKNLAGLAEAQRRASDAAAGTTTFISQSPAMAASKLKQPTMSPNATPVRRPSSHSKPASKPPSVVKPLVTQPRHDQVVGFRASVASPTARAFEETRIDDIAPLPGNPANFRPLSAAPTQGKFQIAPPNTHRCVCQKQPSPYDNGQLIQCGNCKVMQHKICMGVPTVLPRGHLYCCEQCRPDAHVETVKALQQGHRIWEIRANNFALSQQAQQKRVSNSPQVQAPPPARILSSSVVPGHAHPEPRPPTLPSQSPSVQPQVVSFGNSLPSQHLKQVNKPRVTPTPPYQTEIMSQELGRRIMGDMMQMPVVQLILQAGSSWTEDQLLDLKAALTEAPGGGNDLSVLAKHLFKSRHAFKQDITSMKQESTGAGDPDALELDVEVNWNRNLDFNDSIPMPDATTAEDFFLQLEAELPDEIRDEQKTIKEVRVKSLTELKCGPFSRIVRGKAGDAGLRSARKKLKSLGKDVEPELQFFVVWQDKVRTASVGA</sequence>
<feature type="compositionally biased region" description="Basic and acidic residues" evidence="4">
    <location>
        <begin position="377"/>
        <end position="405"/>
    </location>
</feature>
<keyword evidence="1" id="KW-0479">Metal-binding</keyword>
<protein>
    <recommendedName>
        <fullName evidence="5">Zinc finger PHD-type domain-containing protein</fullName>
    </recommendedName>
</protein>
<feature type="compositionally biased region" description="Low complexity" evidence="4">
    <location>
        <begin position="295"/>
        <end position="305"/>
    </location>
</feature>
<dbReference type="EMBL" id="CP090169">
    <property type="protein sequence ID" value="UJO20385.1"/>
    <property type="molecule type" value="Genomic_DNA"/>
</dbReference>